<protein>
    <submittedName>
        <fullName evidence="1">Uncharacterized protein</fullName>
    </submittedName>
</protein>
<accession>A0A822VCG2</accession>
<proteinExistence type="predicted"/>
<sequence>MKAESGWVCAGEEPPGAYSTSTPFKLFPGTFGSGWSYTTFTSSPMASWAETDAANDSTQALAQMSNFNIVSFLIREQSAWTISLPSGPEIEPLTSVVPS</sequence>
<name>A0A822VCG2_AGRTU</name>
<organism evidence="1 2">
    <name type="scientific">Agrobacterium tumefaciens str. B6</name>
    <dbReference type="NCBI Taxonomy" id="1183423"/>
    <lineage>
        <taxon>Bacteria</taxon>
        <taxon>Pseudomonadati</taxon>
        <taxon>Pseudomonadota</taxon>
        <taxon>Alphaproteobacteria</taxon>
        <taxon>Hyphomicrobiales</taxon>
        <taxon>Rhizobiaceae</taxon>
        <taxon>Rhizobium/Agrobacterium group</taxon>
        <taxon>Agrobacterium</taxon>
        <taxon>Agrobacterium tumefaciens complex</taxon>
    </lineage>
</organism>
<dbReference type="Proteomes" id="UP000192074">
    <property type="component" value="Unassembled WGS sequence"/>
</dbReference>
<dbReference type="EMBL" id="FCNL01000040">
    <property type="protein sequence ID" value="CVI25099.1"/>
    <property type="molecule type" value="Genomic_DNA"/>
</dbReference>
<evidence type="ECO:0000313" key="2">
    <source>
        <dbReference type="Proteomes" id="UP000192074"/>
    </source>
</evidence>
<dbReference type="AlphaFoldDB" id="A0A822VCG2"/>
<reference evidence="1 2" key="1">
    <citation type="submission" date="2016-01" db="EMBL/GenBank/DDBJ databases">
        <authorList>
            <person name="Regsiter A."/>
            <person name="william w."/>
        </authorList>
    </citation>
    <scope>NUCLEOTIDE SEQUENCE [LARGE SCALE GENOMIC DNA]</scope>
    <source>
        <strain evidence="1 2">B6</strain>
    </source>
</reference>
<comment type="caution">
    <text evidence="1">The sequence shown here is derived from an EMBL/GenBank/DDBJ whole genome shotgun (WGS) entry which is preliminary data.</text>
</comment>
<evidence type="ECO:0000313" key="1">
    <source>
        <dbReference type="EMBL" id="CVI25099.1"/>
    </source>
</evidence>
<gene>
    <name evidence="1" type="ORF">AGR4A_pAt10478</name>
</gene>